<dbReference type="AlphaFoldDB" id="A0A7I8WDF1"/>
<sequence>MKLKSIHFLIVSIFTLIYSSQIEENSKMNYTADEDDPDIFNHHNGCNNLKIQSQNYTIQGGYYEIVLGRLGVIGYETGTFIENPYLFDQDILIIHGSPQSINEAIVRIENIIEERRRQFETFDDG</sequence>
<evidence type="ECO:0000313" key="2">
    <source>
        <dbReference type="EMBL" id="CAD5126073.1"/>
    </source>
</evidence>
<organism evidence="2 3">
    <name type="scientific">Dimorphilus gyrociliatus</name>
    <dbReference type="NCBI Taxonomy" id="2664684"/>
    <lineage>
        <taxon>Eukaryota</taxon>
        <taxon>Metazoa</taxon>
        <taxon>Spiralia</taxon>
        <taxon>Lophotrochozoa</taxon>
        <taxon>Annelida</taxon>
        <taxon>Polychaeta</taxon>
        <taxon>Polychaeta incertae sedis</taxon>
        <taxon>Dinophilidae</taxon>
        <taxon>Dimorphilus</taxon>
    </lineage>
</organism>
<keyword evidence="1" id="KW-0732">Signal</keyword>
<protein>
    <submittedName>
        <fullName evidence="2">Uncharacterized protein</fullName>
    </submittedName>
</protein>
<keyword evidence="3" id="KW-1185">Reference proteome</keyword>
<proteinExistence type="predicted"/>
<dbReference type="Proteomes" id="UP000549394">
    <property type="component" value="Unassembled WGS sequence"/>
</dbReference>
<evidence type="ECO:0000256" key="1">
    <source>
        <dbReference type="SAM" id="SignalP"/>
    </source>
</evidence>
<evidence type="ECO:0000313" key="3">
    <source>
        <dbReference type="Proteomes" id="UP000549394"/>
    </source>
</evidence>
<feature type="signal peptide" evidence="1">
    <location>
        <begin position="1"/>
        <end position="19"/>
    </location>
</feature>
<gene>
    <name evidence="2" type="ORF">DGYR_LOCUS13358</name>
</gene>
<dbReference type="EMBL" id="CAJFCJ010000031">
    <property type="protein sequence ID" value="CAD5126073.1"/>
    <property type="molecule type" value="Genomic_DNA"/>
</dbReference>
<dbReference type="InterPro" id="IPR036612">
    <property type="entry name" value="KH_dom_type_1_sf"/>
</dbReference>
<dbReference type="SUPFAM" id="SSF54791">
    <property type="entry name" value="Eukaryotic type KH-domain (KH-domain type I)"/>
    <property type="match status" value="1"/>
</dbReference>
<comment type="caution">
    <text evidence="2">The sequence shown here is derived from an EMBL/GenBank/DDBJ whole genome shotgun (WGS) entry which is preliminary data.</text>
</comment>
<dbReference type="GO" id="GO:0003723">
    <property type="term" value="F:RNA binding"/>
    <property type="evidence" value="ECO:0007669"/>
    <property type="project" value="InterPro"/>
</dbReference>
<feature type="chain" id="PRO_5029832916" evidence="1">
    <location>
        <begin position="20"/>
        <end position="125"/>
    </location>
</feature>
<name>A0A7I8WDF1_9ANNE</name>
<reference evidence="2 3" key="1">
    <citation type="submission" date="2020-08" db="EMBL/GenBank/DDBJ databases">
        <authorList>
            <person name="Hejnol A."/>
        </authorList>
    </citation>
    <scope>NUCLEOTIDE SEQUENCE [LARGE SCALE GENOMIC DNA]</scope>
</reference>
<accession>A0A7I8WDF1</accession>